<dbReference type="SUPFAM" id="SSF51905">
    <property type="entry name" value="FAD/NAD(P)-binding domain"/>
    <property type="match status" value="2"/>
</dbReference>
<evidence type="ECO:0000256" key="5">
    <source>
        <dbReference type="ARBA" id="ARBA00022857"/>
    </source>
</evidence>
<evidence type="ECO:0000256" key="7">
    <source>
        <dbReference type="ARBA" id="ARBA00023033"/>
    </source>
</evidence>
<dbReference type="PIRSF" id="PIRSF000332">
    <property type="entry name" value="FMO"/>
    <property type="match status" value="1"/>
</dbReference>
<accession>A0A3B4TQH5</accession>
<dbReference type="InterPro" id="IPR036188">
    <property type="entry name" value="FAD/NAD-bd_sf"/>
</dbReference>
<reference evidence="9" key="1">
    <citation type="submission" date="2025-08" db="UniProtKB">
        <authorList>
            <consortium name="Ensembl"/>
        </authorList>
    </citation>
    <scope>IDENTIFICATION</scope>
</reference>
<dbReference type="InterPro" id="IPR000960">
    <property type="entry name" value="Flavin_mOase"/>
</dbReference>
<keyword evidence="4 8" id="KW-0274">FAD</keyword>
<dbReference type="Pfam" id="PF00743">
    <property type="entry name" value="FMO-like"/>
    <property type="match status" value="1"/>
</dbReference>
<dbReference type="PRINTS" id="PR00370">
    <property type="entry name" value="FMOXYGENASE"/>
</dbReference>
<organism evidence="9 10">
    <name type="scientific">Seriola dumerili</name>
    <name type="common">Greater amberjack</name>
    <name type="synonym">Caranx dumerili</name>
    <dbReference type="NCBI Taxonomy" id="41447"/>
    <lineage>
        <taxon>Eukaryota</taxon>
        <taxon>Metazoa</taxon>
        <taxon>Chordata</taxon>
        <taxon>Craniata</taxon>
        <taxon>Vertebrata</taxon>
        <taxon>Euteleostomi</taxon>
        <taxon>Actinopterygii</taxon>
        <taxon>Neopterygii</taxon>
        <taxon>Teleostei</taxon>
        <taxon>Neoteleostei</taxon>
        <taxon>Acanthomorphata</taxon>
        <taxon>Carangaria</taxon>
        <taxon>Carangiformes</taxon>
        <taxon>Carangidae</taxon>
        <taxon>Seriola</taxon>
    </lineage>
</organism>
<comment type="cofactor">
    <cofactor evidence="1 8">
        <name>FAD</name>
        <dbReference type="ChEBI" id="CHEBI:57692"/>
    </cofactor>
</comment>
<evidence type="ECO:0000256" key="8">
    <source>
        <dbReference type="RuleBase" id="RU361177"/>
    </source>
</evidence>
<dbReference type="EC" id="1.-.-.-" evidence="8"/>
<keyword evidence="7 8" id="KW-0503">Monooxygenase</keyword>
<dbReference type="Ensembl" id="ENSSDUT00000008659.1">
    <property type="protein sequence ID" value="ENSSDUP00000008504.1"/>
    <property type="gene ID" value="ENSSDUG00000006231.1"/>
</dbReference>
<dbReference type="InterPro" id="IPR050346">
    <property type="entry name" value="FMO-like"/>
</dbReference>
<sequence length="481" mass="54710">MALQRVAVIGAGAAGLCAARHILSRPNSFARPVVFELTDNIGGTWCYDERVGNYDNGRPVHSSMYRDLRTNLPKEVMMFPDFPFDPQLSSFLPHQEVQRYLERYCHSHNIRPHIRFNTAVENVRPVVEEETTTWEVTSCDSSGGQKTETFDSVFVCSGHYSDPHIPDIPGVENFKGEVLHSHSYRYAEPFSGQSVVVLGAKASGLDISIELAKVGAQVTLSHGRPRLTFPLPSGIQQSSPVVAVQDDGSVRFQDGSVGRADVLMFCTGYNFRYTFLDADQLSLEIQDHMVSPLYRFLTPPAFPSLFFIGICKIICPFPNFDCQEEENRQIQEREDTTKGKMKLKSQRQQQETSICSGSYPQVLKTWLLPQLSICQESNVQFALAVLDGSVSLPSRAEMEDEVRRELQEKVERGVQRRHLLIMEKDQWEYCRTLAHAAGFPPLPPVVRSLYEEVWRQRQIHPQSYRSLNYRLISDTQWELID</sequence>
<dbReference type="Proteomes" id="UP000261420">
    <property type="component" value="Unplaced"/>
</dbReference>
<dbReference type="GO" id="GO:0050660">
    <property type="term" value="F:flavin adenine dinucleotide binding"/>
    <property type="evidence" value="ECO:0007669"/>
    <property type="project" value="InterPro"/>
</dbReference>
<dbReference type="PANTHER" id="PTHR23023">
    <property type="entry name" value="DIMETHYLANILINE MONOOXYGENASE"/>
    <property type="match status" value="1"/>
</dbReference>
<dbReference type="GO" id="GO:0050661">
    <property type="term" value="F:NADP binding"/>
    <property type="evidence" value="ECO:0007669"/>
    <property type="project" value="InterPro"/>
</dbReference>
<evidence type="ECO:0000256" key="2">
    <source>
        <dbReference type="ARBA" id="ARBA00009183"/>
    </source>
</evidence>
<evidence type="ECO:0000256" key="6">
    <source>
        <dbReference type="ARBA" id="ARBA00023002"/>
    </source>
</evidence>
<evidence type="ECO:0000313" key="9">
    <source>
        <dbReference type="Ensembl" id="ENSSDUP00000008504.1"/>
    </source>
</evidence>
<dbReference type="STRING" id="41447.ENSSDUP00000008504"/>
<keyword evidence="10" id="KW-1185">Reference proteome</keyword>
<evidence type="ECO:0000256" key="3">
    <source>
        <dbReference type="ARBA" id="ARBA00022630"/>
    </source>
</evidence>
<evidence type="ECO:0000256" key="1">
    <source>
        <dbReference type="ARBA" id="ARBA00001974"/>
    </source>
</evidence>
<evidence type="ECO:0000256" key="4">
    <source>
        <dbReference type="ARBA" id="ARBA00022827"/>
    </source>
</evidence>
<comment type="similarity">
    <text evidence="2 8">Belongs to the FMO family.</text>
</comment>
<reference evidence="9" key="2">
    <citation type="submission" date="2025-09" db="UniProtKB">
        <authorList>
            <consortium name="Ensembl"/>
        </authorList>
    </citation>
    <scope>IDENTIFICATION</scope>
</reference>
<keyword evidence="6 8" id="KW-0560">Oxidoreductase</keyword>
<protein>
    <recommendedName>
        <fullName evidence="8">Flavin-containing monooxygenase</fullName>
        <ecNumber evidence="8">1.-.-.-</ecNumber>
    </recommendedName>
</protein>
<name>A0A3B4TQH5_SERDU</name>
<evidence type="ECO:0000313" key="10">
    <source>
        <dbReference type="Proteomes" id="UP000261420"/>
    </source>
</evidence>
<dbReference type="GO" id="GO:0004499">
    <property type="term" value="F:N,N-dimethylaniline monooxygenase activity"/>
    <property type="evidence" value="ECO:0007669"/>
    <property type="project" value="InterPro"/>
</dbReference>
<keyword evidence="5" id="KW-0521">NADP</keyword>
<dbReference type="GeneTree" id="ENSGT00940000164245"/>
<dbReference type="Gene3D" id="3.50.50.60">
    <property type="entry name" value="FAD/NAD(P)-binding domain"/>
    <property type="match status" value="3"/>
</dbReference>
<dbReference type="InterPro" id="IPR020946">
    <property type="entry name" value="Flavin_mOase-like"/>
</dbReference>
<keyword evidence="3 8" id="KW-0285">Flavoprotein</keyword>
<dbReference type="FunFam" id="3.50.50.60:FF:000138">
    <property type="entry name" value="Flavin-containing monooxygenase"/>
    <property type="match status" value="1"/>
</dbReference>
<proteinExistence type="inferred from homology"/>
<dbReference type="AlphaFoldDB" id="A0A3B4TQH5"/>